<reference evidence="2 3" key="1">
    <citation type="journal article" date="2016" name="Genome Announc.">
        <title>Draft Genome Sequences of Five Rapidly Growing Mycobacterium Species, M. thermoresistibile, M. fortuitum subsp. acetamidolyticum, M. canariasense, M. brisbanense, and M. novocastrense.</title>
        <authorList>
            <person name="Katahira K."/>
            <person name="Ogura Y."/>
            <person name="Gotoh Y."/>
            <person name="Hayashi T."/>
        </authorList>
    </citation>
    <scope>NUCLEOTIDE SEQUENCE [LARGE SCALE GENOMIC DNA]</scope>
    <source>
        <strain evidence="2 3">JCM18114</strain>
    </source>
</reference>
<dbReference type="InterPro" id="IPR008613">
    <property type="entry name" value="Excalibur_Ca-bd_domain"/>
</dbReference>
<organism evidence="2 3">
    <name type="scientific">Mycolicibacterium novocastrense</name>
    <name type="common">Mycobacterium novocastrense</name>
    <dbReference type="NCBI Taxonomy" id="59813"/>
    <lineage>
        <taxon>Bacteria</taxon>
        <taxon>Bacillati</taxon>
        <taxon>Actinomycetota</taxon>
        <taxon>Actinomycetes</taxon>
        <taxon>Mycobacteriales</taxon>
        <taxon>Mycobacteriaceae</taxon>
        <taxon>Mycolicibacterium</taxon>
    </lineage>
</organism>
<dbReference type="EMBL" id="BCTA01000072">
    <property type="protein sequence ID" value="GAT11765.1"/>
    <property type="molecule type" value="Genomic_DNA"/>
</dbReference>
<dbReference type="Pfam" id="PF05901">
    <property type="entry name" value="Excalibur"/>
    <property type="match status" value="1"/>
</dbReference>
<evidence type="ECO:0000313" key="2">
    <source>
        <dbReference type="EMBL" id="GAT11765.1"/>
    </source>
</evidence>
<keyword evidence="3" id="KW-1185">Reference proteome</keyword>
<dbReference type="Proteomes" id="UP000069773">
    <property type="component" value="Unassembled WGS sequence"/>
</dbReference>
<name>A0ABQ0KQ55_MYCNV</name>
<sequence>MPTPFPYRSNRGSECDSNYEGACVPAGASDVDFAGGSGNGAEYVSGPVYVVGDDIYELDRDGDGVACEPTN</sequence>
<protein>
    <submittedName>
        <fullName evidence="2">G5 domain-containing protein</fullName>
    </submittedName>
</protein>
<feature type="domain" description="Excalibur calcium-binding" evidence="1">
    <location>
        <begin position="57"/>
        <end position="68"/>
    </location>
</feature>
<evidence type="ECO:0000259" key="1">
    <source>
        <dbReference type="Pfam" id="PF05901"/>
    </source>
</evidence>
<gene>
    <name evidence="2" type="ORF">RMCN_4898</name>
</gene>
<accession>A0ABQ0KQ55</accession>
<evidence type="ECO:0000313" key="3">
    <source>
        <dbReference type="Proteomes" id="UP000069773"/>
    </source>
</evidence>
<proteinExistence type="predicted"/>
<comment type="caution">
    <text evidence="2">The sequence shown here is derived from an EMBL/GenBank/DDBJ whole genome shotgun (WGS) entry which is preliminary data.</text>
</comment>